<dbReference type="STRING" id="1618.IV36_GL000341"/>
<evidence type="ECO:0000313" key="11">
    <source>
        <dbReference type="Proteomes" id="UP000051727"/>
    </source>
</evidence>
<accession>A0A0R2FMJ3</accession>
<evidence type="ECO:0000256" key="2">
    <source>
        <dbReference type="ARBA" id="ARBA00006745"/>
    </source>
</evidence>
<dbReference type="OrthoDB" id="9807210at2"/>
<dbReference type="PATRIC" id="fig|1618.3.peg.341"/>
<sequence>MRSKQVFKGNFFHAPTYGKAEYLEKALITVNKQGIIESVLSQSSSDYQEVLTEAEASNLLVDFGDKFVLPGFIDLHIHAPQWPQAGVALDEPLNVWLDECTFPLEARYSDLEFAKKVYSDLVRQLLNRGTTTAVYFATQHLESSIELAKISAQLGQRAFVGKVAMDNPEQTHDYYRDESSEQAIADTESFIVRVRELAKNVTQGVYPVVTPRFVPSCTDETLRGLGILAQKYDAYVQTHCSEGQWEHGYVLDRYGKRDADVLADFGLVNDKSIMDHCNFVNDHDGELFAKHGAAIAHCPISNAYFANGVLPVNRLKKQGVKVGLGTDISGGFSPSLYDNIKQTVISSRMLTDGVDVTIEQEKRGVSDSRVSVLEAFYLATRGGGEALSLPVGLFKEGQIFDAQVLDSNQPANNLPGFDIYTEPLSRLAKLLYLSTPANITEVWVQGNKVKNPKEI</sequence>
<dbReference type="GO" id="GO:0006147">
    <property type="term" value="P:guanine catabolic process"/>
    <property type="evidence" value="ECO:0007669"/>
    <property type="project" value="UniProtKB-UniRule"/>
</dbReference>
<evidence type="ECO:0000256" key="3">
    <source>
        <dbReference type="ARBA" id="ARBA00012781"/>
    </source>
</evidence>
<dbReference type="GO" id="GO:0008892">
    <property type="term" value="F:guanine deaminase activity"/>
    <property type="evidence" value="ECO:0007669"/>
    <property type="project" value="UniProtKB-UniRule"/>
</dbReference>
<dbReference type="PANTHER" id="PTHR11271">
    <property type="entry name" value="GUANINE DEAMINASE"/>
    <property type="match status" value="1"/>
</dbReference>
<dbReference type="Proteomes" id="UP000051727">
    <property type="component" value="Unassembled WGS sequence"/>
</dbReference>
<gene>
    <name evidence="10" type="ORF">IV36_GL000341</name>
</gene>
<evidence type="ECO:0000256" key="6">
    <source>
        <dbReference type="ARBA" id="ARBA00022833"/>
    </source>
</evidence>
<comment type="cofactor">
    <cofactor evidence="8">
        <name>Zn(2+)</name>
        <dbReference type="ChEBI" id="CHEBI:29105"/>
    </cofactor>
    <text evidence="8">Binds 1 zinc ion per subunit.</text>
</comment>
<keyword evidence="4 8" id="KW-0479">Metal-binding</keyword>
<dbReference type="InterPro" id="IPR014311">
    <property type="entry name" value="Guanine_deaminase"/>
</dbReference>
<dbReference type="Pfam" id="PF01979">
    <property type="entry name" value="Amidohydro_1"/>
    <property type="match status" value="1"/>
</dbReference>
<dbReference type="SUPFAM" id="SSF51556">
    <property type="entry name" value="Metallo-dependent hydrolases"/>
    <property type="match status" value="1"/>
</dbReference>
<organism evidence="10 11">
    <name type="scientific">Liquorilactobacillus mali</name>
    <dbReference type="NCBI Taxonomy" id="1618"/>
    <lineage>
        <taxon>Bacteria</taxon>
        <taxon>Bacillati</taxon>
        <taxon>Bacillota</taxon>
        <taxon>Bacilli</taxon>
        <taxon>Lactobacillales</taxon>
        <taxon>Lactobacillaceae</taxon>
        <taxon>Liquorilactobacillus</taxon>
    </lineage>
</organism>
<keyword evidence="5 8" id="KW-0378">Hydrolase</keyword>
<dbReference type="EC" id="3.5.4.3" evidence="3 7"/>
<dbReference type="GO" id="GO:0005829">
    <property type="term" value="C:cytosol"/>
    <property type="evidence" value="ECO:0007669"/>
    <property type="project" value="TreeGrafter"/>
</dbReference>
<evidence type="ECO:0000256" key="4">
    <source>
        <dbReference type="ARBA" id="ARBA00022723"/>
    </source>
</evidence>
<evidence type="ECO:0000259" key="9">
    <source>
        <dbReference type="Pfam" id="PF01979"/>
    </source>
</evidence>
<comment type="catalytic activity">
    <reaction evidence="8">
        <text>guanine + H2O + H(+) = xanthine + NH4(+)</text>
        <dbReference type="Rhea" id="RHEA:14665"/>
        <dbReference type="ChEBI" id="CHEBI:15377"/>
        <dbReference type="ChEBI" id="CHEBI:15378"/>
        <dbReference type="ChEBI" id="CHEBI:16235"/>
        <dbReference type="ChEBI" id="CHEBI:17712"/>
        <dbReference type="ChEBI" id="CHEBI:28938"/>
        <dbReference type="EC" id="3.5.4.3"/>
    </reaction>
</comment>
<comment type="similarity">
    <text evidence="2 8">Belongs to the metallo-dependent hydrolases superfamily. ATZ/TRZ family.</text>
</comment>
<dbReference type="EMBL" id="JQAR01000012">
    <property type="protein sequence ID" value="KRN29795.1"/>
    <property type="molecule type" value="Genomic_DNA"/>
</dbReference>
<protein>
    <recommendedName>
        <fullName evidence="3 7">Guanine deaminase</fullName>
        <shortName evidence="8">Guanase</shortName>
        <ecNumber evidence="3 7">3.5.4.3</ecNumber>
    </recommendedName>
    <alternativeName>
        <fullName evidence="8">Guanine aminohydrolase</fullName>
    </alternativeName>
</protein>
<dbReference type="InterPro" id="IPR032466">
    <property type="entry name" value="Metal_Hydrolase"/>
</dbReference>
<dbReference type="UniPathway" id="UPA00603">
    <property type="reaction ID" value="UER00660"/>
</dbReference>
<evidence type="ECO:0000256" key="1">
    <source>
        <dbReference type="ARBA" id="ARBA00004984"/>
    </source>
</evidence>
<comment type="caution">
    <text evidence="10">The sequence shown here is derived from an EMBL/GenBank/DDBJ whole genome shotgun (WGS) entry which is preliminary data.</text>
</comment>
<proteinExistence type="inferred from homology"/>
<dbReference type="Gene3D" id="2.30.40.10">
    <property type="entry name" value="Urease, subunit C, domain 1"/>
    <property type="match status" value="1"/>
</dbReference>
<name>A0A0R2FMJ3_9LACO</name>
<dbReference type="InterPro" id="IPR051607">
    <property type="entry name" value="Metallo-dep_hydrolases"/>
</dbReference>
<evidence type="ECO:0000256" key="7">
    <source>
        <dbReference type="NCBIfam" id="TIGR02967"/>
    </source>
</evidence>
<dbReference type="RefSeq" id="WP_056991378.1">
    <property type="nucleotide sequence ID" value="NZ_JQAR01000012.1"/>
</dbReference>
<comment type="pathway">
    <text evidence="1 8">Purine metabolism; guanine degradation; xanthine from guanine: step 1/1.</text>
</comment>
<keyword evidence="6 8" id="KW-0862">Zinc</keyword>
<dbReference type="PANTHER" id="PTHR11271:SF6">
    <property type="entry name" value="GUANINE DEAMINASE"/>
    <property type="match status" value="1"/>
</dbReference>
<dbReference type="SUPFAM" id="SSF51338">
    <property type="entry name" value="Composite domain of metallo-dependent hydrolases"/>
    <property type="match status" value="2"/>
</dbReference>
<dbReference type="AlphaFoldDB" id="A0A0R2FMJ3"/>
<evidence type="ECO:0000256" key="5">
    <source>
        <dbReference type="ARBA" id="ARBA00022801"/>
    </source>
</evidence>
<feature type="domain" description="Amidohydrolase-related" evidence="9">
    <location>
        <begin position="67"/>
        <end position="449"/>
    </location>
</feature>
<dbReference type="NCBIfam" id="TIGR02967">
    <property type="entry name" value="guan_deamin"/>
    <property type="match status" value="1"/>
</dbReference>
<evidence type="ECO:0000256" key="8">
    <source>
        <dbReference type="RuleBase" id="RU366009"/>
    </source>
</evidence>
<dbReference type="Gene3D" id="3.20.20.140">
    <property type="entry name" value="Metal-dependent hydrolases"/>
    <property type="match status" value="1"/>
</dbReference>
<reference evidence="10 11" key="1">
    <citation type="journal article" date="2015" name="Genome Announc.">
        <title>Expanding the biotechnology potential of lactobacilli through comparative genomics of 213 strains and associated genera.</title>
        <authorList>
            <person name="Sun Z."/>
            <person name="Harris H.M."/>
            <person name="McCann A."/>
            <person name="Guo C."/>
            <person name="Argimon S."/>
            <person name="Zhang W."/>
            <person name="Yang X."/>
            <person name="Jeffery I.B."/>
            <person name="Cooney J.C."/>
            <person name="Kagawa T.F."/>
            <person name="Liu W."/>
            <person name="Song Y."/>
            <person name="Salvetti E."/>
            <person name="Wrobel A."/>
            <person name="Rasinkangas P."/>
            <person name="Parkhill J."/>
            <person name="Rea M.C."/>
            <person name="O'Sullivan O."/>
            <person name="Ritari J."/>
            <person name="Douillard F.P."/>
            <person name="Paul Ross R."/>
            <person name="Yang R."/>
            <person name="Briner A.E."/>
            <person name="Felis G.E."/>
            <person name="de Vos W.M."/>
            <person name="Barrangou R."/>
            <person name="Klaenhammer T.R."/>
            <person name="Caufield P.W."/>
            <person name="Cui Y."/>
            <person name="Zhang H."/>
            <person name="O'Toole P.W."/>
        </authorList>
    </citation>
    <scope>NUCLEOTIDE SEQUENCE [LARGE SCALE GENOMIC DNA]</scope>
    <source>
        <strain evidence="10 11">ATCC 27304</strain>
    </source>
</reference>
<dbReference type="InterPro" id="IPR011059">
    <property type="entry name" value="Metal-dep_hydrolase_composite"/>
</dbReference>
<comment type="function">
    <text evidence="8">Catalyzes the hydrolytic deamination of guanine, producing xanthine and ammonia.</text>
</comment>
<dbReference type="InterPro" id="IPR006680">
    <property type="entry name" value="Amidohydro-rel"/>
</dbReference>
<evidence type="ECO:0000313" key="10">
    <source>
        <dbReference type="EMBL" id="KRN29795.1"/>
    </source>
</evidence>
<dbReference type="GO" id="GO:0008270">
    <property type="term" value="F:zinc ion binding"/>
    <property type="evidence" value="ECO:0007669"/>
    <property type="project" value="UniProtKB-UniRule"/>
</dbReference>